<feature type="compositionally biased region" description="Basic and acidic residues" evidence="13">
    <location>
        <begin position="32"/>
        <end position="50"/>
    </location>
</feature>
<dbReference type="Gene3D" id="1.20.1250.20">
    <property type="entry name" value="MFS general substrate transporter like domains"/>
    <property type="match status" value="1"/>
</dbReference>
<keyword evidence="11" id="KW-0411">Iron-sulfur</keyword>
<dbReference type="Gene3D" id="3.40.50.80">
    <property type="entry name" value="Nucleotide-binding domain of ferredoxin-NADP reductase (FNR) module"/>
    <property type="match status" value="1"/>
</dbReference>
<reference evidence="16 17" key="1">
    <citation type="submission" date="2019-10" db="EMBL/GenBank/DDBJ databases">
        <title>Genomic analysis of Raineyella sp. CBA3103.</title>
        <authorList>
            <person name="Roh S.W."/>
        </authorList>
    </citation>
    <scope>NUCLEOTIDE SEQUENCE [LARGE SCALE GENOMIC DNA]</scope>
    <source>
        <strain evidence="16 17">CBA3103</strain>
    </source>
</reference>
<keyword evidence="12 14" id="KW-0472">Membrane</keyword>
<dbReference type="GO" id="GO:0046872">
    <property type="term" value="F:metal ion binding"/>
    <property type="evidence" value="ECO:0007669"/>
    <property type="project" value="UniProtKB-KW"/>
</dbReference>
<accession>A0A5Q2F9L0</accession>
<evidence type="ECO:0000256" key="11">
    <source>
        <dbReference type="ARBA" id="ARBA00023014"/>
    </source>
</evidence>
<dbReference type="GO" id="GO:0016491">
    <property type="term" value="F:oxidoreductase activity"/>
    <property type="evidence" value="ECO:0007669"/>
    <property type="project" value="UniProtKB-KW"/>
</dbReference>
<evidence type="ECO:0000259" key="15">
    <source>
        <dbReference type="PROSITE" id="PS51384"/>
    </source>
</evidence>
<feature type="transmembrane region" description="Helical" evidence="14">
    <location>
        <begin position="84"/>
        <end position="107"/>
    </location>
</feature>
<dbReference type="InterPro" id="IPR017927">
    <property type="entry name" value="FAD-bd_FR_type"/>
</dbReference>
<dbReference type="EMBL" id="CP045725">
    <property type="protein sequence ID" value="QGF23660.1"/>
    <property type="molecule type" value="Genomic_DNA"/>
</dbReference>
<dbReference type="SUPFAM" id="SSF63380">
    <property type="entry name" value="Riboflavin synthase domain-like"/>
    <property type="match status" value="1"/>
</dbReference>
<evidence type="ECO:0000256" key="12">
    <source>
        <dbReference type="ARBA" id="ARBA00023136"/>
    </source>
</evidence>
<sequence>MQEPTYRTTTMTAPGTTGRGARAATATVTGDRSQDGLPRRAAGHSDRGRPDLPVAPSRTHVSRRTPLRDQAAQDNTNARRATGFLVAVGAIGGVVLGLTIQAVLPLTGTLSNLLYVISVLAASIGTYGVLLLLLLIARLPVLERAIGQDHLATWHKWIAPWAMWLVFVHIILVTLSYGMDAKHNWFVELWSLTTTTPWILPALAGTAAIIAAGYTSWKRVRRTIKHETWWTIHLYTYLGIALAFAHQITAGGPFLSGWSRALWVGLYVAVFAAIIGYRVAVPIYRSLRHGLRVAAVTQEAPGVTSVWVRGRDLPLLGAQEGQFFNWRFLHPGLGYEGHPYSISAIRGDMMRLTVKALGDSSAAMASLPAGTRVMVEGPYGAVTPGRVAPDPEDRTRRTVLIAGGVGVGPVAALADRVAGEAPLEIIYRAASMDQMPHRDELWELQARPRVRVHLMPGHRRDYPLSPEHLRATVGRLDDAQVYVCGPASLNRQVVRSARALGARTENIHHEIFDL</sequence>
<evidence type="ECO:0000256" key="4">
    <source>
        <dbReference type="ARBA" id="ARBA00022692"/>
    </source>
</evidence>
<evidence type="ECO:0000256" key="13">
    <source>
        <dbReference type="SAM" id="MobiDB-lite"/>
    </source>
</evidence>
<dbReference type="RefSeq" id="WP_153572190.1">
    <property type="nucleotide sequence ID" value="NZ_CP045725.1"/>
</dbReference>
<protein>
    <recommendedName>
        <fullName evidence="15">FAD-binding FR-type domain-containing protein</fullName>
    </recommendedName>
</protein>
<feature type="transmembrane region" description="Helical" evidence="14">
    <location>
        <begin position="113"/>
        <end position="137"/>
    </location>
</feature>
<dbReference type="AlphaFoldDB" id="A0A5Q2F9L0"/>
<evidence type="ECO:0000256" key="5">
    <source>
        <dbReference type="ARBA" id="ARBA00022714"/>
    </source>
</evidence>
<evidence type="ECO:0000313" key="17">
    <source>
        <dbReference type="Proteomes" id="UP000386847"/>
    </source>
</evidence>
<dbReference type="GO" id="GO:0050660">
    <property type="term" value="F:flavin adenine dinucleotide binding"/>
    <property type="evidence" value="ECO:0007669"/>
    <property type="project" value="TreeGrafter"/>
</dbReference>
<gene>
    <name evidence="16" type="ORF">Rai3103_08235</name>
</gene>
<evidence type="ECO:0000256" key="8">
    <source>
        <dbReference type="ARBA" id="ARBA00022989"/>
    </source>
</evidence>
<keyword evidence="10" id="KW-0408">Iron</keyword>
<dbReference type="KEGG" id="rain:Rai3103_08235"/>
<evidence type="ECO:0000256" key="3">
    <source>
        <dbReference type="ARBA" id="ARBA00022630"/>
    </source>
</evidence>
<feature type="compositionally biased region" description="Low complexity" evidence="13">
    <location>
        <begin position="1"/>
        <end position="31"/>
    </location>
</feature>
<dbReference type="PROSITE" id="PS51384">
    <property type="entry name" value="FAD_FR"/>
    <property type="match status" value="1"/>
</dbReference>
<dbReference type="PRINTS" id="PR00409">
    <property type="entry name" value="PHDIOXRDTASE"/>
</dbReference>
<keyword evidence="7" id="KW-0274">FAD</keyword>
<dbReference type="InterPro" id="IPR050415">
    <property type="entry name" value="MRET"/>
</dbReference>
<dbReference type="PANTHER" id="PTHR47354:SF8">
    <property type="entry name" value="1,2-PHENYLACETYL-COA EPOXIDASE, SUBUNIT E"/>
    <property type="match status" value="1"/>
</dbReference>
<dbReference type="GO" id="GO:0016020">
    <property type="term" value="C:membrane"/>
    <property type="evidence" value="ECO:0007669"/>
    <property type="project" value="UniProtKB-SubCell"/>
</dbReference>
<dbReference type="Pfam" id="PF01794">
    <property type="entry name" value="Ferric_reduct"/>
    <property type="match status" value="1"/>
</dbReference>
<evidence type="ECO:0000256" key="2">
    <source>
        <dbReference type="ARBA" id="ARBA00004141"/>
    </source>
</evidence>
<keyword evidence="17" id="KW-1185">Reference proteome</keyword>
<keyword evidence="9" id="KW-0560">Oxidoreductase</keyword>
<feature type="transmembrane region" description="Helical" evidence="14">
    <location>
        <begin position="198"/>
        <end position="217"/>
    </location>
</feature>
<feature type="transmembrane region" description="Helical" evidence="14">
    <location>
        <begin position="158"/>
        <end position="178"/>
    </location>
</feature>
<evidence type="ECO:0000256" key="9">
    <source>
        <dbReference type="ARBA" id="ARBA00023002"/>
    </source>
</evidence>
<keyword evidence="4 14" id="KW-0812">Transmembrane</keyword>
<dbReference type="SUPFAM" id="SSF52343">
    <property type="entry name" value="Ferredoxin reductase-like, C-terminal NADP-linked domain"/>
    <property type="match status" value="1"/>
</dbReference>
<dbReference type="GO" id="GO:0051537">
    <property type="term" value="F:2 iron, 2 sulfur cluster binding"/>
    <property type="evidence" value="ECO:0007669"/>
    <property type="project" value="UniProtKB-KW"/>
</dbReference>
<feature type="transmembrane region" description="Helical" evidence="14">
    <location>
        <begin position="261"/>
        <end position="280"/>
    </location>
</feature>
<dbReference type="InterPro" id="IPR039261">
    <property type="entry name" value="FNR_nucleotide-bd"/>
</dbReference>
<dbReference type="InterPro" id="IPR036259">
    <property type="entry name" value="MFS_trans_sf"/>
</dbReference>
<dbReference type="PANTHER" id="PTHR47354">
    <property type="entry name" value="NADH OXIDOREDUCTASE HCR"/>
    <property type="match status" value="1"/>
</dbReference>
<keyword evidence="6" id="KW-0479">Metal-binding</keyword>
<feature type="domain" description="FAD-binding FR-type" evidence="15">
    <location>
        <begin position="286"/>
        <end position="385"/>
    </location>
</feature>
<dbReference type="InterPro" id="IPR017938">
    <property type="entry name" value="Riboflavin_synthase-like_b-brl"/>
</dbReference>
<dbReference type="Proteomes" id="UP000386847">
    <property type="component" value="Chromosome"/>
</dbReference>
<feature type="transmembrane region" description="Helical" evidence="14">
    <location>
        <begin position="229"/>
        <end position="249"/>
    </location>
</feature>
<keyword evidence="5" id="KW-0001">2Fe-2S</keyword>
<feature type="region of interest" description="Disordered" evidence="13">
    <location>
        <begin position="1"/>
        <end position="74"/>
    </location>
</feature>
<comment type="cofactor">
    <cofactor evidence="1">
        <name>FAD</name>
        <dbReference type="ChEBI" id="CHEBI:57692"/>
    </cofactor>
</comment>
<dbReference type="InterPro" id="IPR013130">
    <property type="entry name" value="Fe3_Rdtase_TM_dom"/>
</dbReference>
<evidence type="ECO:0000256" key="10">
    <source>
        <dbReference type="ARBA" id="ARBA00023004"/>
    </source>
</evidence>
<evidence type="ECO:0000256" key="1">
    <source>
        <dbReference type="ARBA" id="ARBA00001974"/>
    </source>
</evidence>
<organism evidence="16 17">
    <name type="scientific">Raineyella fluvialis</name>
    <dbReference type="NCBI Taxonomy" id="2662261"/>
    <lineage>
        <taxon>Bacteria</taxon>
        <taxon>Bacillati</taxon>
        <taxon>Actinomycetota</taxon>
        <taxon>Actinomycetes</taxon>
        <taxon>Propionibacteriales</taxon>
        <taxon>Propionibacteriaceae</taxon>
        <taxon>Raineyella</taxon>
    </lineage>
</organism>
<evidence type="ECO:0000256" key="7">
    <source>
        <dbReference type="ARBA" id="ARBA00022827"/>
    </source>
</evidence>
<proteinExistence type="predicted"/>
<keyword evidence="3" id="KW-0285">Flavoprotein</keyword>
<name>A0A5Q2F9L0_9ACTN</name>
<evidence type="ECO:0000313" key="16">
    <source>
        <dbReference type="EMBL" id="QGF23660.1"/>
    </source>
</evidence>
<comment type="subcellular location">
    <subcellularLocation>
        <location evidence="2">Membrane</location>
        <topology evidence="2">Multi-pass membrane protein</topology>
    </subcellularLocation>
</comment>
<dbReference type="Gene3D" id="2.40.30.10">
    <property type="entry name" value="Translation factors"/>
    <property type="match status" value="1"/>
</dbReference>
<evidence type="ECO:0000256" key="6">
    <source>
        <dbReference type="ARBA" id="ARBA00022723"/>
    </source>
</evidence>
<evidence type="ECO:0000256" key="14">
    <source>
        <dbReference type="SAM" id="Phobius"/>
    </source>
</evidence>
<keyword evidence="8 14" id="KW-1133">Transmembrane helix</keyword>